<proteinExistence type="predicted"/>
<evidence type="ECO:0000259" key="1">
    <source>
        <dbReference type="Pfam" id="PF03756"/>
    </source>
</evidence>
<gene>
    <name evidence="2" type="ORF">POF43_026480</name>
</gene>
<feature type="domain" description="A-factor biosynthesis hotdog" evidence="1">
    <location>
        <begin position="27"/>
        <end position="159"/>
    </location>
</feature>
<reference evidence="2 3" key="1">
    <citation type="submission" date="2023-05" db="EMBL/GenBank/DDBJ databases">
        <title>Streptantibioticus silvisoli sp. nov., acidotolerant actinomycetes 1 from pine litter.</title>
        <authorList>
            <person name="Swiecimska M."/>
            <person name="Golinska P."/>
            <person name="Sangal V."/>
            <person name="Wachnowicz B."/>
            <person name="Goodfellow M."/>
        </authorList>
    </citation>
    <scope>NUCLEOTIDE SEQUENCE [LARGE SCALE GENOMIC DNA]</scope>
    <source>
        <strain evidence="2 3">SL54</strain>
    </source>
</reference>
<keyword evidence="3" id="KW-1185">Reference proteome</keyword>
<comment type="caution">
    <text evidence="2">The sequence shown here is derived from an EMBL/GenBank/DDBJ whole genome shotgun (WGS) entry which is preliminary data.</text>
</comment>
<dbReference type="InterPro" id="IPR047757">
    <property type="entry name" value="AfsA-like"/>
</dbReference>
<feature type="domain" description="A-factor biosynthesis hotdog" evidence="1">
    <location>
        <begin position="250"/>
        <end position="278"/>
    </location>
</feature>
<name>A0ABT6W649_9ACTN</name>
<dbReference type="InterPro" id="IPR005509">
    <property type="entry name" value="AfsA_hotdog_dom"/>
</dbReference>
<organism evidence="2 3">
    <name type="scientific">Streptantibioticus silvisoli</name>
    <dbReference type="NCBI Taxonomy" id="2705255"/>
    <lineage>
        <taxon>Bacteria</taxon>
        <taxon>Bacillati</taxon>
        <taxon>Actinomycetota</taxon>
        <taxon>Actinomycetes</taxon>
        <taxon>Kitasatosporales</taxon>
        <taxon>Streptomycetaceae</taxon>
        <taxon>Streptantibioticus</taxon>
    </lineage>
</organism>
<dbReference type="Proteomes" id="UP001156398">
    <property type="component" value="Unassembled WGS sequence"/>
</dbReference>
<evidence type="ECO:0000313" key="3">
    <source>
        <dbReference type="Proteomes" id="UP001156398"/>
    </source>
</evidence>
<dbReference type="EMBL" id="JAAGKO020000047">
    <property type="protein sequence ID" value="MDI5966233.1"/>
    <property type="molecule type" value="Genomic_DNA"/>
</dbReference>
<sequence length="336" mass="35150">MDTGDRAVLAPLTGGALRRSRTVDRELVHRVSVAEVLLTDVRPCGADRFEAAACWPRSHPTFPRGRDDRHSPLVLVETLRQLGIYVPLTHYGVAPGARFLITDLGFAVDPAAEPRAGFGASEITCRVAVDEVRRGGSGAVRGLRMRVRFLAGEVMFGRAWGGSRFLGEREYATLRKAGAAARGAASSAAPGGSAADGGTLPGARTGVLSGALSGARSGGVRPAHAALDVGSPGDVVLGLEGGALVLDPADPWHPFLFDHGSDHVPGMALIEAARQAAAVRSGGALLRPVSGELRALRFTEHAPFARVECAVYAGTGVFRFRQGGSHTAVGVLRYRR</sequence>
<protein>
    <submittedName>
        <fullName evidence="2">ScbA/BarX family gamma-butyrolactone biosynthesis protein</fullName>
    </submittedName>
</protein>
<dbReference type="NCBIfam" id="NF041195">
    <property type="entry name" value="ScbA_BarX_GamBu"/>
    <property type="match status" value="1"/>
</dbReference>
<dbReference type="Pfam" id="PF03756">
    <property type="entry name" value="AfsA"/>
    <property type="match status" value="2"/>
</dbReference>
<accession>A0ABT6W649</accession>
<dbReference type="RefSeq" id="WP_271323469.1">
    <property type="nucleotide sequence ID" value="NZ_JAAGKO020000047.1"/>
</dbReference>
<evidence type="ECO:0000313" key="2">
    <source>
        <dbReference type="EMBL" id="MDI5966233.1"/>
    </source>
</evidence>